<feature type="signal peptide" evidence="1">
    <location>
        <begin position="1"/>
        <end position="21"/>
    </location>
</feature>
<dbReference type="Proteomes" id="UP001172082">
    <property type="component" value="Unassembled WGS sequence"/>
</dbReference>
<gene>
    <name evidence="2" type="ORF">QQ008_03260</name>
</gene>
<dbReference type="Gene3D" id="1.25.40.10">
    <property type="entry name" value="Tetratricopeptide repeat domain"/>
    <property type="match status" value="1"/>
</dbReference>
<dbReference type="InterPro" id="IPR011990">
    <property type="entry name" value="TPR-like_helical_dom_sf"/>
</dbReference>
<dbReference type="SUPFAM" id="SSF48452">
    <property type="entry name" value="TPR-like"/>
    <property type="match status" value="1"/>
</dbReference>
<organism evidence="2 3">
    <name type="scientific">Splendidivirga corallicola</name>
    <dbReference type="NCBI Taxonomy" id="3051826"/>
    <lineage>
        <taxon>Bacteria</taxon>
        <taxon>Pseudomonadati</taxon>
        <taxon>Bacteroidota</taxon>
        <taxon>Cytophagia</taxon>
        <taxon>Cytophagales</taxon>
        <taxon>Splendidivirgaceae</taxon>
        <taxon>Splendidivirga</taxon>
    </lineage>
</organism>
<reference evidence="2" key="1">
    <citation type="submission" date="2023-06" db="EMBL/GenBank/DDBJ databases">
        <title>Genomic of Parafulvivirga corallium.</title>
        <authorList>
            <person name="Wang G."/>
        </authorList>
    </citation>
    <scope>NUCLEOTIDE SEQUENCE</scope>
    <source>
        <strain evidence="2">BMA10</strain>
    </source>
</reference>
<name>A0ABT8KLA7_9BACT</name>
<comment type="caution">
    <text evidence="2">The sequence shown here is derived from an EMBL/GenBank/DDBJ whole genome shotgun (WGS) entry which is preliminary data.</text>
</comment>
<protein>
    <recommendedName>
        <fullName evidence="4">Tetratricopeptide repeat protein</fullName>
    </recommendedName>
</protein>
<feature type="chain" id="PRO_5046470083" description="Tetratricopeptide repeat protein" evidence="1">
    <location>
        <begin position="22"/>
        <end position="293"/>
    </location>
</feature>
<evidence type="ECO:0008006" key="4">
    <source>
        <dbReference type="Google" id="ProtNLM"/>
    </source>
</evidence>
<keyword evidence="1" id="KW-0732">Signal</keyword>
<evidence type="ECO:0000256" key="1">
    <source>
        <dbReference type="SAM" id="SignalP"/>
    </source>
</evidence>
<evidence type="ECO:0000313" key="2">
    <source>
        <dbReference type="EMBL" id="MDN5200355.1"/>
    </source>
</evidence>
<evidence type="ECO:0000313" key="3">
    <source>
        <dbReference type="Proteomes" id="UP001172082"/>
    </source>
</evidence>
<dbReference type="RefSeq" id="WP_346750380.1">
    <property type="nucleotide sequence ID" value="NZ_JAUJEA010000001.1"/>
</dbReference>
<accession>A0ABT8KLA7</accession>
<proteinExistence type="predicted"/>
<sequence length="293" mass="33750">MKHIRFIILSLFLFCSFLVNGQDNLLQEALTLYKEGKLIEAKAKIDQAAGNEELAGNINTWYLRGFIYKDLYKNHPEEDVTLQYRSESIKAFKRLSTLEGAEKFQSDISKSLKYIATTYYNDAIRSLSNAKFSNSESFYDHYKNAIVLADAQTDLQASEVDYYLSLGSKYMQMHKVDSIGNGVYLQSAEKSYNKVLAIDANNIKANYNIGVLYYNEAVSLISKMDYDEFDLVQFSSIEDRSIELFKKSLPFMETAYRLDPKDRNTIEGLAGIYFSLRDFDKSNEYKAKLEELH</sequence>
<dbReference type="EMBL" id="JAUJEA010000001">
    <property type="protein sequence ID" value="MDN5200355.1"/>
    <property type="molecule type" value="Genomic_DNA"/>
</dbReference>
<keyword evidence="3" id="KW-1185">Reference proteome</keyword>